<feature type="transmembrane region" description="Helical" evidence="1">
    <location>
        <begin position="9"/>
        <end position="28"/>
    </location>
</feature>
<name>A0A975AUL9_9THEO</name>
<dbReference type="RefSeq" id="WP_284679418.1">
    <property type="nucleotide sequence ID" value="NZ_CP060096.1"/>
</dbReference>
<keyword evidence="3" id="KW-1185">Reference proteome</keyword>
<keyword evidence="1" id="KW-1133">Transmembrane helix</keyword>
<keyword evidence="1" id="KW-0812">Transmembrane</keyword>
<organism evidence="2 3">
    <name type="scientific">Aceticella autotrophica</name>
    <dbReference type="NCBI Taxonomy" id="2755338"/>
    <lineage>
        <taxon>Bacteria</taxon>
        <taxon>Bacillati</taxon>
        <taxon>Bacillota</taxon>
        <taxon>Clostridia</taxon>
        <taxon>Thermoanaerobacterales</taxon>
        <taxon>Thermoanaerobacteraceae</taxon>
        <taxon>Aceticella</taxon>
    </lineage>
</organism>
<accession>A0A975AUL9</accession>
<evidence type="ECO:0000313" key="2">
    <source>
        <dbReference type="EMBL" id="QSZ26736.1"/>
    </source>
</evidence>
<dbReference type="EMBL" id="CP060096">
    <property type="protein sequence ID" value="QSZ26736.1"/>
    <property type="molecule type" value="Genomic_DNA"/>
</dbReference>
<proteinExistence type="predicted"/>
<evidence type="ECO:0008006" key="4">
    <source>
        <dbReference type="Google" id="ProtNLM"/>
    </source>
</evidence>
<dbReference type="Proteomes" id="UP000671913">
    <property type="component" value="Chromosome"/>
</dbReference>
<evidence type="ECO:0000256" key="1">
    <source>
        <dbReference type="SAM" id="Phobius"/>
    </source>
</evidence>
<evidence type="ECO:0000313" key="3">
    <source>
        <dbReference type="Proteomes" id="UP000671913"/>
    </source>
</evidence>
<sequence>MQKFNNRRLIILIMFAIITGFIAGYFYYSRIYKNYENKTSKYSQIANKKKDVLAKNSMPGSEVIFETMYKENGEIVREEQKLNPYLEDKSKEEIAKIYKGWVVKDVQPDKIVLYKEVSGLPPDYYIISNVDGFVSLLKSDGNGKKELIEKTNISINRLTPIDRDRVIKNIIVKNIDEAYSILANLSS</sequence>
<gene>
    <name evidence="2" type="ORF">ACETAC_07500</name>
</gene>
<protein>
    <recommendedName>
        <fullName evidence="4">Bypass of forespore C C-terminal domain-containing protein</fullName>
    </recommendedName>
</protein>
<keyword evidence="1" id="KW-0472">Membrane</keyword>
<dbReference type="KEGG" id="aaut:ACETAC_07500"/>
<dbReference type="AlphaFoldDB" id="A0A975AUL9"/>
<reference evidence="2" key="1">
    <citation type="submission" date="2020-08" db="EMBL/GenBank/DDBJ databases">
        <title>Genomic insights into the carbon and energy metabolism of the first obligate autotrophic acetogenic bacterium Aceticella autotrophica gen. nov., sp. nov.</title>
        <authorList>
            <person name="Toshchakov S.V."/>
            <person name="Elcheninov A.G."/>
            <person name="Kublanov I.V."/>
            <person name="Frolov E.N."/>
            <person name="Lebedinsky A.V."/>
        </authorList>
    </citation>
    <scope>NUCLEOTIDE SEQUENCE</scope>
    <source>
        <strain evidence="2">3443-3Ac</strain>
    </source>
</reference>